<reference evidence="1" key="2">
    <citation type="submission" date="2019-10" db="EMBL/GenBank/DDBJ databases">
        <authorList>
            <consortium name="NCBI Pathogen Detection Project"/>
        </authorList>
    </citation>
    <scope>NUCLEOTIDE SEQUENCE</scope>
    <source>
        <strain evidence="1">Salmonella enterica</strain>
    </source>
</reference>
<name>A0A3V2VF98_SALET</name>
<dbReference type="EMBL" id="DAARBC010000019">
    <property type="protein sequence ID" value="HAE1686237.1"/>
    <property type="molecule type" value="Genomic_DNA"/>
</dbReference>
<proteinExistence type="predicted"/>
<comment type="caution">
    <text evidence="1">The sequence shown here is derived from an EMBL/GenBank/DDBJ whole genome shotgun (WGS) entry which is preliminary data.</text>
</comment>
<evidence type="ECO:0000313" key="1">
    <source>
        <dbReference type="EMBL" id="HAE1686237.1"/>
    </source>
</evidence>
<accession>A0A3V2VF98</accession>
<reference evidence="1" key="1">
    <citation type="journal article" date="2018" name="Genome Biol.">
        <title>SKESA: strategic k-mer extension for scrupulous assemblies.</title>
        <authorList>
            <person name="Souvorov A."/>
            <person name="Agarwala R."/>
            <person name="Lipman D.J."/>
        </authorList>
    </citation>
    <scope>NUCLEOTIDE SEQUENCE</scope>
    <source>
        <strain evidence="1">Salmonella enterica</strain>
    </source>
</reference>
<protein>
    <submittedName>
        <fullName evidence="1">Uncharacterized protein</fullName>
    </submittedName>
</protein>
<sequence>MISLSGCVTMMLDDHVNDVHQKGQVITTDKIIGLIKDEKSDKWLLAGEKSNYPVRSLSGSLAKALNSPEFDKRFIYSPRNSITIFYNKNYGAYLFYNVRSLNEQQLRKVQTFAPDIQKRQNTYAFELSFYLSRDDVIAKNATDRIERIDKPFTFEIREEGTAYSKALYPLAVTADIVTSPLQLLALPFVIPKLHQ</sequence>
<gene>
    <name evidence="1" type="ORF">G3A03_16295</name>
</gene>
<organism evidence="1">
    <name type="scientific">Salmonella enterica I</name>
    <dbReference type="NCBI Taxonomy" id="59201"/>
    <lineage>
        <taxon>Bacteria</taxon>
        <taxon>Pseudomonadati</taxon>
        <taxon>Pseudomonadota</taxon>
        <taxon>Gammaproteobacteria</taxon>
        <taxon>Enterobacterales</taxon>
        <taxon>Enterobacteriaceae</taxon>
        <taxon>Salmonella</taxon>
    </lineage>
</organism>
<dbReference type="AlphaFoldDB" id="A0A3V2VF98"/>